<evidence type="ECO:0000313" key="3">
    <source>
        <dbReference type="Proteomes" id="UP000646053"/>
    </source>
</evidence>
<organism evidence="2 3">
    <name type="scientific">Myxacorys almedinensis A</name>
    <dbReference type="NCBI Taxonomy" id="2690445"/>
    <lineage>
        <taxon>Bacteria</taxon>
        <taxon>Bacillati</taxon>
        <taxon>Cyanobacteriota</taxon>
        <taxon>Cyanophyceae</taxon>
        <taxon>Leptolyngbyales</taxon>
        <taxon>Leptolyngbyaceae</taxon>
        <taxon>Myxacorys</taxon>
        <taxon>Myxacorys almedinensis</taxon>
    </lineage>
</organism>
<keyword evidence="3" id="KW-1185">Reference proteome</keyword>
<keyword evidence="1" id="KW-0472">Membrane</keyword>
<dbReference type="AlphaFoldDB" id="A0A8J7Z2S5"/>
<sequence>MNRIWSVAGKVTGSLFLVSGGTVSIGIVLAMLLSHPPGWAIAILYTLLIFFGLAPSAIGGLLLYMSSIAKRRSIQDRFFRLLQLNQGRISLVEFASAARLEPAIARRHLDQWARECFADFEVTDTGDVYYIFSTEPLKLRSATGFEAFRQALRELDRSF</sequence>
<dbReference type="RefSeq" id="WP_162423772.1">
    <property type="nucleotide sequence ID" value="NZ_WVIE01000014.1"/>
</dbReference>
<comment type="caution">
    <text evidence="2">The sequence shown here is derived from an EMBL/GenBank/DDBJ whole genome shotgun (WGS) entry which is preliminary data.</text>
</comment>
<evidence type="ECO:0000313" key="2">
    <source>
        <dbReference type="EMBL" id="NDJ18250.1"/>
    </source>
</evidence>
<accession>A0A8J7Z2S5</accession>
<feature type="transmembrane region" description="Helical" evidence="1">
    <location>
        <begin position="12"/>
        <end position="33"/>
    </location>
</feature>
<keyword evidence="1" id="KW-1133">Transmembrane helix</keyword>
<keyword evidence="1" id="KW-0812">Transmembrane</keyword>
<gene>
    <name evidence="2" type="ORF">GS601_13270</name>
</gene>
<feature type="transmembrane region" description="Helical" evidence="1">
    <location>
        <begin position="39"/>
        <end position="64"/>
    </location>
</feature>
<evidence type="ECO:0000256" key="1">
    <source>
        <dbReference type="SAM" id="Phobius"/>
    </source>
</evidence>
<proteinExistence type="predicted"/>
<protein>
    <submittedName>
        <fullName evidence="2">Uncharacterized protein</fullName>
    </submittedName>
</protein>
<name>A0A8J7Z2S5_9CYAN</name>
<reference evidence="2" key="1">
    <citation type="submission" date="2019-12" db="EMBL/GenBank/DDBJ databases">
        <title>High-Quality draft genome sequences of three cyanobacteria isolated from the limestone walls of the Old Cathedral of Coimbra.</title>
        <authorList>
            <person name="Tiago I."/>
            <person name="Soares F."/>
            <person name="Portugal A."/>
        </authorList>
    </citation>
    <scope>NUCLEOTIDE SEQUENCE</scope>
    <source>
        <strain evidence="2">A</strain>
    </source>
</reference>
<dbReference type="Proteomes" id="UP000646053">
    <property type="component" value="Unassembled WGS sequence"/>
</dbReference>
<dbReference type="EMBL" id="WVIE01000014">
    <property type="protein sequence ID" value="NDJ18250.1"/>
    <property type="molecule type" value="Genomic_DNA"/>
</dbReference>